<dbReference type="SMART" id="SM00487">
    <property type="entry name" value="DEXDc"/>
    <property type="match status" value="1"/>
</dbReference>
<evidence type="ECO:0000259" key="10">
    <source>
        <dbReference type="PROSITE" id="PS51195"/>
    </source>
</evidence>
<evidence type="ECO:0000256" key="2">
    <source>
        <dbReference type="ARBA" id="ARBA00022801"/>
    </source>
</evidence>
<evidence type="ECO:0000256" key="1">
    <source>
        <dbReference type="ARBA" id="ARBA00022741"/>
    </source>
</evidence>
<dbReference type="PANTHER" id="PTHR47959">
    <property type="entry name" value="ATP-DEPENDENT RNA HELICASE RHLE-RELATED"/>
    <property type="match status" value="1"/>
</dbReference>
<keyword evidence="3 11" id="KW-0347">Helicase</keyword>
<dbReference type="PATRIC" id="fig|946077.3.peg.1893"/>
<feature type="compositionally biased region" description="Basic and acidic residues" evidence="7">
    <location>
        <begin position="467"/>
        <end position="477"/>
    </location>
</feature>
<evidence type="ECO:0000256" key="6">
    <source>
        <dbReference type="PROSITE-ProRule" id="PRU00552"/>
    </source>
</evidence>
<dbReference type="PROSITE" id="PS51194">
    <property type="entry name" value="HELICASE_CTER"/>
    <property type="match status" value="1"/>
</dbReference>
<feature type="region of interest" description="Disordered" evidence="7">
    <location>
        <begin position="424"/>
        <end position="477"/>
    </location>
</feature>
<keyword evidence="12" id="KW-1185">Reference proteome</keyword>
<dbReference type="InterPro" id="IPR014014">
    <property type="entry name" value="RNA_helicase_DEAD_Q_motif"/>
</dbReference>
<feature type="domain" description="Helicase ATP-binding" evidence="8">
    <location>
        <begin position="62"/>
        <end position="233"/>
    </location>
</feature>
<feature type="compositionally biased region" description="Basic residues" evidence="7">
    <location>
        <begin position="454"/>
        <end position="466"/>
    </location>
</feature>
<dbReference type="Pfam" id="PF00270">
    <property type="entry name" value="DEAD"/>
    <property type="match status" value="1"/>
</dbReference>
<evidence type="ECO:0000256" key="4">
    <source>
        <dbReference type="ARBA" id="ARBA00022840"/>
    </source>
</evidence>
<dbReference type="SUPFAM" id="SSF52540">
    <property type="entry name" value="P-loop containing nucleoside triphosphate hydrolases"/>
    <property type="match status" value="2"/>
</dbReference>
<proteinExistence type="inferred from homology"/>
<dbReference type="eggNOG" id="COG0513">
    <property type="taxonomic scope" value="Bacteria"/>
</dbReference>
<protein>
    <submittedName>
        <fullName evidence="11">DEAD/DEAH box helicase</fullName>
    </submittedName>
</protein>
<dbReference type="GO" id="GO:0005524">
    <property type="term" value="F:ATP binding"/>
    <property type="evidence" value="ECO:0007669"/>
    <property type="project" value="UniProtKB-KW"/>
</dbReference>
<sequence length="477" mass="54597">MYNSSVLSLSEARFFYLPSKKRIFAQNYYIVIFKDLQLNTPLHNALDDLGFTTPTPIQEQAFGVILSGKDMVGIAQTGTGKTFAYMLPLLRELKFSKQQNPRIVILVPTRELVVQVVDEIEKLAAYINVRVGGVYGGVSMSSQTSIITQGLDILVGTPGRLYDFAINNVLKLKSVQKLVIDEVDVMLDLGFRFQLVNIFDLLPERRQNILFSATMTTEIDALIDDFFLMPERVTIAASGTPLENILQYRYKVKNFYTKINLLAHLVEDKTAYSKVLVFAGSKRLADIVFEKMDEQYPGQCAVIHSNKTQNYRLRSVEDFEQGKRRILIATDVMARGLDISRITHVFNIDTPEYPENYMHRIGRTGRATEQGVSFVFTTEAENDRISAIEELMNQEVQIMPFPDEVRVESQLLEEERPQVKEHYNPIKLTEEDTPGPAFHEKKTKNQKVNLGGSYKRKIKEKYKKPKTRGDKKQQKRK</sequence>
<evidence type="ECO:0000259" key="8">
    <source>
        <dbReference type="PROSITE" id="PS51192"/>
    </source>
</evidence>
<dbReference type="InterPro" id="IPR027417">
    <property type="entry name" value="P-loop_NTPase"/>
</dbReference>
<dbReference type="Pfam" id="PF00271">
    <property type="entry name" value="Helicase_C"/>
    <property type="match status" value="1"/>
</dbReference>
<dbReference type="Proteomes" id="UP000005938">
    <property type="component" value="Unassembled WGS sequence"/>
</dbReference>
<evidence type="ECO:0000256" key="7">
    <source>
        <dbReference type="SAM" id="MobiDB-lite"/>
    </source>
</evidence>
<comment type="similarity">
    <text evidence="5">Belongs to the DEAD box helicase family.</text>
</comment>
<evidence type="ECO:0000313" key="12">
    <source>
        <dbReference type="Proteomes" id="UP000005938"/>
    </source>
</evidence>
<dbReference type="STRING" id="946077.W5A_09370"/>
<dbReference type="InterPro" id="IPR001650">
    <property type="entry name" value="Helicase_C-like"/>
</dbReference>
<keyword evidence="1" id="KW-0547">Nucleotide-binding</keyword>
<accession>I0WCB2</accession>
<keyword evidence="4" id="KW-0067">ATP-binding</keyword>
<dbReference type="CDD" id="cd18787">
    <property type="entry name" value="SF2_C_DEAD"/>
    <property type="match status" value="1"/>
</dbReference>
<keyword evidence="2" id="KW-0378">Hydrolase</keyword>
<comment type="caution">
    <text evidence="11">The sequence shown here is derived from an EMBL/GenBank/DDBJ whole genome shotgun (WGS) entry which is preliminary data.</text>
</comment>
<reference evidence="11 12" key="1">
    <citation type="journal article" date="2012" name="J. Bacteriol.">
        <title>Genome Sequence of the Halotolerant Bacterium Imtechella halotolerans K1T.</title>
        <authorList>
            <person name="Kumar S."/>
            <person name="Vikram S."/>
            <person name="Subramanian S."/>
            <person name="Raghava G.P."/>
            <person name="Pinnaka A.K."/>
        </authorList>
    </citation>
    <scope>NUCLEOTIDE SEQUENCE [LARGE SCALE GENOMIC DNA]</scope>
    <source>
        <strain evidence="11 12">K1</strain>
    </source>
</reference>
<dbReference type="InterPro" id="IPR044742">
    <property type="entry name" value="DEAD/DEAH_RhlB"/>
</dbReference>
<dbReference type="EMBL" id="AJJU01000013">
    <property type="protein sequence ID" value="EID74028.1"/>
    <property type="molecule type" value="Genomic_DNA"/>
</dbReference>
<evidence type="ECO:0000256" key="3">
    <source>
        <dbReference type="ARBA" id="ARBA00022806"/>
    </source>
</evidence>
<dbReference type="GO" id="GO:0016787">
    <property type="term" value="F:hydrolase activity"/>
    <property type="evidence" value="ECO:0007669"/>
    <property type="project" value="UniProtKB-KW"/>
</dbReference>
<gene>
    <name evidence="11" type="ORF">W5A_09370</name>
</gene>
<organism evidence="11 12">
    <name type="scientific">Imtechella halotolerans K1</name>
    <dbReference type="NCBI Taxonomy" id="946077"/>
    <lineage>
        <taxon>Bacteria</taxon>
        <taxon>Pseudomonadati</taxon>
        <taxon>Bacteroidota</taxon>
        <taxon>Flavobacteriia</taxon>
        <taxon>Flavobacteriales</taxon>
        <taxon>Flavobacteriaceae</taxon>
        <taxon>Imtechella</taxon>
    </lineage>
</organism>
<feature type="short sequence motif" description="Q motif" evidence="6">
    <location>
        <begin position="31"/>
        <end position="59"/>
    </location>
</feature>
<evidence type="ECO:0000256" key="5">
    <source>
        <dbReference type="ARBA" id="ARBA00038437"/>
    </source>
</evidence>
<evidence type="ECO:0000259" key="9">
    <source>
        <dbReference type="PROSITE" id="PS51194"/>
    </source>
</evidence>
<dbReference type="AlphaFoldDB" id="I0WCB2"/>
<dbReference type="PROSITE" id="PS51192">
    <property type="entry name" value="HELICASE_ATP_BIND_1"/>
    <property type="match status" value="1"/>
</dbReference>
<dbReference type="GO" id="GO:0005829">
    <property type="term" value="C:cytosol"/>
    <property type="evidence" value="ECO:0007669"/>
    <property type="project" value="TreeGrafter"/>
</dbReference>
<dbReference type="CDD" id="cd00268">
    <property type="entry name" value="DEADc"/>
    <property type="match status" value="1"/>
</dbReference>
<dbReference type="SMART" id="SM00490">
    <property type="entry name" value="HELICc"/>
    <property type="match status" value="1"/>
</dbReference>
<feature type="domain" description="Helicase C-terminal" evidence="9">
    <location>
        <begin position="260"/>
        <end position="413"/>
    </location>
</feature>
<dbReference type="GO" id="GO:0003724">
    <property type="term" value="F:RNA helicase activity"/>
    <property type="evidence" value="ECO:0007669"/>
    <property type="project" value="InterPro"/>
</dbReference>
<evidence type="ECO:0000313" key="11">
    <source>
        <dbReference type="EMBL" id="EID74028.1"/>
    </source>
</evidence>
<dbReference type="PANTHER" id="PTHR47959:SF13">
    <property type="entry name" value="ATP-DEPENDENT RNA HELICASE RHLE"/>
    <property type="match status" value="1"/>
</dbReference>
<dbReference type="InterPro" id="IPR014001">
    <property type="entry name" value="Helicase_ATP-bd"/>
</dbReference>
<feature type="domain" description="DEAD-box RNA helicase Q" evidence="10">
    <location>
        <begin position="31"/>
        <end position="59"/>
    </location>
</feature>
<dbReference type="GO" id="GO:0003676">
    <property type="term" value="F:nucleic acid binding"/>
    <property type="evidence" value="ECO:0007669"/>
    <property type="project" value="InterPro"/>
</dbReference>
<dbReference type="InterPro" id="IPR011545">
    <property type="entry name" value="DEAD/DEAH_box_helicase_dom"/>
</dbReference>
<dbReference type="Gene3D" id="3.40.50.300">
    <property type="entry name" value="P-loop containing nucleotide triphosphate hydrolases"/>
    <property type="match status" value="2"/>
</dbReference>
<dbReference type="PROSITE" id="PS51195">
    <property type="entry name" value="Q_MOTIF"/>
    <property type="match status" value="1"/>
</dbReference>
<name>I0WCB2_9FLAO</name>
<dbReference type="InterPro" id="IPR050079">
    <property type="entry name" value="DEAD_box_RNA_helicase"/>
</dbReference>